<evidence type="ECO:0000313" key="1">
    <source>
        <dbReference type="EMBL" id="QHT23771.1"/>
    </source>
</evidence>
<name>A0A6C0E555_9ZZZZ</name>
<dbReference type="AlphaFoldDB" id="A0A6C0E555"/>
<organism evidence="1">
    <name type="scientific">viral metagenome</name>
    <dbReference type="NCBI Taxonomy" id="1070528"/>
    <lineage>
        <taxon>unclassified sequences</taxon>
        <taxon>metagenomes</taxon>
        <taxon>organismal metagenomes</taxon>
    </lineage>
</organism>
<dbReference type="EMBL" id="MN739735">
    <property type="protein sequence ID" value="QHT23771.1"/>
    <property type="molecule type" value="Genomic_DNA"/>
</dbReference>
<accession>A0A6C0E555</accession>
<reference evidence="1" key="1">
    <citation type="journal article" date="2020" name="Nature">
        <title>Giant virus diversity and host interactions through global metagenomics.</title>
        <authorList>
            <person name="Schulz F."/>
            <person name="Roux S."/>
            <person name="Paez-Espino D."/>
            <person name="Jungbluth S."/>
            <person name="Walsh D.A."/>
            <person name="Denef V.J."/>
            <person name="McMahon K.D."/>
            <person name="Konstantinidis K.T."/>
            <person name="Eloe-Fadrosh E.A."/>
            <person name="Kyrpides N.C."/>
            <person name="Woyke T."/>
        </authorList>
    </citation>
    <scope>NUCLEOTIDE SEQUENCE</scope>
    <source>
        <strain evidence="1">GVMAG-M-3300023179-132</strain>
    </source>
</reference>
<sequence length="266" mass="32243">MQITFSSCFYIIKSKFDANQYLQWLSNLVYIANNFNIVIYTDEYTCKFIDTKNKPNIKVVIRPLDQFYMYKYKDQWISNHKKNHLLNNRIEWSVNMLWSEKIWFVNETIQKNYFDTEFHGYCDIGYFRSGGRDTSINQLIQWPSDNKIIALDKNKIHYARVNNDMNFINYLFKLINTKNTIGLPINKIPDDQVSIAGGFFLIHREKINWWCEIYETKLSLYFDNDYLVKDDQIIIIDCVFSNMKHFKLHEESSWYDSWFMFQRLLI</sequence>
<proteinExistence type="predicted"/>
<protein>
    <submittedName>
        <fullName evidence="1">Uncharacterized protein</fullName>
    </submittedName>
</protein>